<evidence type="ECO:0000256" key="1">
    <source>
        <dbReference type="ARBA" id="ARBA00022448"/>
    </source>
</evidence>
<protein>
    <submittedName>
        <fullName evidence="9">PTS system cellobiose-specific IIB component</fullName>
    </submittedName>
</protein>
<dbReference type="InterPro" id="IPR036095">
    <property type="entry name" value="PTS_EIIB-like_sf"/>
</dbReference>
<evidence type="ECO:0000256" key="7">
    <source>
        <dbReference type="PROSITE-ProRule" id="PRU00423"/>
    </source>
</evidence>
<keyword evidence="5" id="KW-0598">Phosphotransferase system</keyword>
<evidence type="ECO:0000256" key="3">
    <source>
        <dbReference type="ARBA" id="ARBA00022597"/>
    </source>
</evidence>
<dbReference type="Proteomes" id="UP000252254">
    <property type="component" value="Unassembled WGS sequence"/>
</dbReference>
<evidence type="ECO:0000313" key="9">
    <source>
        <dbReference type="EMBL" id="RBO99872.1"/>
    </source>
</evidence>
<dbReference type="NCBIfam" id="NF007155">
    <property type="entry name" value="PRK09590.1"/>
    <property type="match status" value="1"/>
</dbReference>
<evidence type="ECO:0000256" key="5">
    <source>
        <dbReference type="ARBA" id="ARBA00022683"/>
    </source>
</evidence>
<dbReference type="InterPro" id="IPR003501">
    <property type="entry name" value="PTS_EIIB_2/3"/>
</dbReference>
<dbReference type="InterPro" id="IPR051819">
    <property type="entry name" value="PTS_sugar-specific_EIIB"/>
</dbReference>
<keyword evidence="10" id="KW-1185">Reference proteome</keyword>
<gene>
    <name evidence="9" type="ORF">DES48_103199</name>
</gene>
<dbReference type="SUPFAM" id="SSF52794">
    <property type="entry name" value="PTS system IIB component-like"/>
    <property type="match status" value="1"/>
</dbReference>
<dbReference type="GO" id="GO:0009401">
    <property type="term" value="P:phosphoenolpyruvate-dependent sugar phosphotransferase system"/>
    <property type="evidence" value="ECO:0007669"/>
    <property type="project" value="UniProtKB-KW"/>
</dbReference>
<reference evidence="9 10" key="1">
    <citation type="submission" date="2018-06" db="EMBL/GenBank/DDBJ databases">
        <title>Genomic Encyclopedia of Type Strains, Phase IV (KMG-IV): sequencing the most valuable type-strain genomes for metagenomic binning, comparative biology and taxonomic classification.</title>
        <authorList>
            <person name="Goeker M."/>
        </authorList>
    </citation>
    <scope>NUCLEOTIDE SEQUENCE [LARGE SCALE GENOMIC DNA]</scope>
    <source>
        <strain evidence="9 10">DSM 15140</strain>
    </source>
</reference>
<name>A0A366EC18_9BACI</name>
<evidence type="ECO:0000259" key="8">
    <source>
        <dbReference type="PROSITE" id="PS51100"/>
    </source>
</evidence>
<proteinExistence type="predicted"/>
<dbReference type="Pfam" id="PF02302">
    <property type="entry name" value="PTS_IIB"/>
    <property type="match status" value="1"/>
</dbReference>
<keyword evidence="2" id="KW-0597">Phosphoprotein</keyword>
<dbReference type="STRING" id="200904.GCA_900168775_00130"/>
<keyword evidence="6" id="KW-0418">Kinase</keyword>
<dbReference type="EMBL" id="QNRI01000003">
    <property type="protein sequence ID" value="RBO99872.1"/>
    <property type="molecule type" value="Genomic_DNA"/>
</dbReference>
<dbReference type="GO" id="GO:0008982">
    <property type="term" value="F:protein-N(PI)-phosphohistidine-sugar phosphotransferase activity"/>
    <property type="evidence" value="ECO:0007669"/>
    <property type="project" value="InterPro"/>
</dbReference>
<comment type="caution">
    <text evidence="9">The sequence shown here is derived from an EMBL/GenBank/DDBJ whole genome shotgun (WGS) entry which is preliminary data.</text>
</comment>
<keyword evidence="4" id="KW-0808">Transferase</keyword>
<dbReference type="OrthoDB" id="9808134at2"/>
<dbReference type="RefSeq" id="WP_079710166.1">
    <property type="nucleotide sequence ID" value="NZ_BAABQN010000004.1"/>
</dbReference>
<keyword evidence="3" id="KW-0762">Sugar transport</keyword>
<dbReference type="InterPro" id="IPR013012">
    <property type="entry name" value="PTS_EIIB_3"/>
</dbReference>
<organism evidence="9 10">
    <name type="scientific">Paraliobacillus ryukyuensis</name>
    <dbReference type="NCBI Taxonomy" id="200904"/>
    <lineage>
        <taxon>Bacteria</taxon>
        <taxon>Bacillati</taxon>
        <taxon>Bacillota</taxon>
        <taxon>Bacilli</taxon>
        <taxon>Bacillales</taxon>
        <taxon>Bacillaceae</taxon>
        <taxon>Paraliobacillus</taxon>
    </lineage>
</organism>
<dbReference type="GO" id="GO:0016301">
    <property type="term" value="F:kinase activity"/>
    <property type="evidence" value="ECO:0007669"/>
    <property type="project" value="UniProtKB-KW"/>
</dbReference>
<evidence type="ECO:0000256" key="2">
    <source>
        <dbReference type="ARBA" id="ARBA00022553"/>
    </source>
</evidence>
<dbReference type="PROSITE" id="PS51100">
    <property type="entry name" value="PTS_EIIB_TYPE_3"/>
    <property type="match status" value="1"/>
</dbReference>
<dbReference type="PANTHER" id="PTHR34581:SF2">
    <property type="entry name" value="PTS SYSTEM N,N'-DIACETYLCHITOBIOSE-SPECIFIC EIIB COMPONENT"/>
    <property type="match status" value="1"/>
</dbReference>
<evidence type="ECO:0000256" key="6">
    <source>
        <dbReference type="ARBA" id="ARBA00022777"/>
    </source>
</evidence>
<feature type="modified residue" description="Phosphocysteine; by EIIA" evidence="7">
    <location>
        <position position="8"/>
    </location>
</feature>
<accession>A0A366EC18</accession>
<keyword evidence="1" id="KW-0813">Transport</keyword>
<sequence>MQKVLIICAGGMSSSLMAKKTTAFLKDKGHDILVDATSATEGSNMIESSDFNLFLISPQTKMHYKKFKEAGDRVGKHVANIPPQAYVPIPMGVEKLGNVILEELPKE</sequence>
<evidence type="ECO:0000313" key="10">
    <source>
        <dbReference type="Proteomes" id="UP000252254"/>
    </source>
</evidence>
<dbReference type="AlphaFoldDB" id="A0A366EC18"/>
<evidence type="ECO:0000256" key="4">
    <source>
        <dbReference type="ARBA" id="ARBA00022679"/>
    </source>
</evidence>
<feature type="domain" description="PTS EIIB type-3" evidence="8">
    <location>
        <begin position="1"/>
        <end position="107"/>
    </location>
</feature>
<dbReference type="PANTHER" id="PTHR34581">
    <property type="entry name" value="PTS SYSTEM N,N'-DIACETYLCHITOBIOSE-SPECIFIC EIIB COMPONENT"/>
    <property type="match status" value="1"/>
</dbReference>
<dbReference type="Gene3D" id="3.40.50.2300">
    <property type="match status" value="1"/>
</dbReference>